<accession>A0A0L7L084</accession>
<dbReference type="STRING" id="104452.A0A0L7L084"/>
<name>A0A0L7L084_OPEBR</name>
<dbReference type="InterPro" id="IPR011330">
    <property type="entry name" value="Glyco_hydro/deAcase_b/a-brl"/>
</dbReference>
<organism evidence="3 4">
    <name type="scientific">Operophtera brumata</name>
    <name type="common">Winter moth</name>
    <name type="synonym">Phalaena brumata</name>
    <dbReference type="NCBI Taxonomy" id="104452"/>
    <lineage>
        <taxon>Eukaryota</taxon>
        <taxon>Metazoa</taxon>
        <taxon>Ecdysozoa</taxon>
        <taxon>Arthropoda</taxon>
        <taxon>Hexapoda</taxon>
        <taxon>Insecta</taxon>
        <taxon>Pterygota</taxon>
        <taxon>Neoptera</taxon>
        <taxon>Endopterygota</taxon>
        <taxon>Lepidoptera</taxon>
        <taxon>Glossata</taxon>
        <taxon>Ditrysia</taxon>
        <taxon>Geometroidea</taxon>
        <taxon>Geometridae</taxon>
        <taxon>Larentiinae</taxon>
        <taxon>Operophtera</taxon>
    </lineage>
</organism>
<dbReference type="InterPro" id="IPR002509">
    <property type="entry name" value="NODB_dom"/>
</dbReference>
<protein>
    <submittedName>
        <fullName evidence="3">Chitin deacetylase 1</fullName>
    </submittedName>
</protein>
<dbReference type="Gene3D" id="3.20.20.370">
    <property type="entry name" value="Glycoside hydrolase/deacetylase"/>
    <property type="match status" value="1"/>
</dbReference>
<evidence type="ECO:0000313" key="3">
    <source>
        <dbReference type="EMBL" id="KOB68825.1"/>
    </source>
</evidence>
<dbReference type="GO" id="GO:0005975">
    <property type="term" value="P:carbohydrate metabolic process"/>
    <property type="evidence" value="ECO:0007669"/>
    <property type="project" value="InterPro"/>
</dbReference>
<gene>
    <name evidence="3" type="ORF">OBRU01_17729</name>
</gene>
<reference evidence="3 4" key="1">
    <citation type="journal article" date="2015" name="Genome Biol. Evol.">
        <title>The genome of winter moth (Operophtera brumata) provides a genomic perspective on sexual dimorphism and phenology.</title>
        <authorList>
            <person name="Derks M.F."/>
            <person name="Smit S."/>
            <person name="Salis L."/>
            <person name="Schijlen E."/>
            <person name="Bossers A."/>
            <person name="Mateman C."/>
            <person name="Pijl A.S."/>
            <person name="de Ridder D."/>
            <person name="Groenen M.A."/>
            <person name="Visser M.E."/>
            <person name="Megens H.J."/>
        </authorList>
    </citation>
    <scope>NUCLEOTIDE SEQUENCE [LARGE SCALE GENOMIC DNA]</scope>
    <source>
        <strain evidence="3">WM2013NL</strain>
        <tissue evidence="3">Head and thorax</tissue>
    </source>
</reference>
<feature type="signal peptide" evidence="1">
    <location>
        <begin position="1"/>
        <end position="15"/>
    </location>
</feature>
<proteinExistence type="predicted"/>
<dbReference type="GO" id="GO:0016810">
    <property type="term" value="F:hydrolase activity, acting on carbon-nitrogen (but not peptide) bonds"/>
    <property type="evidence" value="ECO:0007669"/>
    <property type="project" value="InterPro"/>
</dbReference>
<feature type="chain" id="PRO_5012045637" evidence="1">
    <location>
        <begin position="16"/>
        <end position="285"/>
    </location>
</feature>
<dbReference type="EMBL" id="JTDY01003920">
    <property type="protein sequence ID" value="KOB68825.1"/>
    <property type="molecule type" value="Genomic_DNA"/>
</dbReference>
<dbReference type="SUPFAM" id="SSF88713">
    <property type="entry name" value="Glycoside hydrolase/deacetylase"/>
    <property type="match status" value="1"/>
</dbReference>
<dbReference type="PROSITE" id="PS50890">
    <property type="entry name" value="PUA"/>
    <property type="match status" value="1"/>
</dbReference>
<sequence length="285" mass="32797">MKWIIVLALVGAALADSEEFVTVTFDDGVNVNNILTYRETLYNRRNTNGCPAGATFYVNHEYTNYQLVNELYNNGFEIALHSISHQTPQTYWQEATYDDLVKELADQRVQMSHFANIPFEALSGVRIPFLQLGGNTSFQIIKDYGLTYDCSWPTISYTNPGLWPYTLDYASIQDCPVRPCPTASIPGVWVQPMVSWSDLNAFPCAFVDACIFIPDRDDADAWYRFIVANFERHYLNNRAPFGFYVHEWYISANPAVKQAFVRFLDLINNLNDVFMVRFYHHEPSV</sequence>
<keyword evidence="4" id="KW-1185">Reference proteome</keyword>
<dbReference type="AlphaFoldDB" id="A0A0L7L084"/>
<comment type="caution">
    <text evidence="3">The sequence shown here is derived from an EMBL/GenBank/DDBJ whole genome shotgun (WGS) entry which is preliminary data.</text>
</comment>
<dbReference type="Pfam" id="PF01522">
    <property type="entry name" value="Polysacc_deac_1"/>
    <property type="match status" value="1"/>
</dbReference>
<keyword evidence="1" id="KW-0732">Signal</keyword>
<dbReference type="PANTHER" id="PTHR45985:SF8">
    <property type="entry name" value="CHITIN DEACETYLASE-LIKE 9, ISOFORM A"/>
    <property type="match status" value="1"/>
</dbReference>
<evidence type="ECO:0000256" key="1">
    <source>
        <dbReference type="SAM" id="SignalP"/>
    </source>
</evidence>
<dbReference type="CDD" id="cd10975">
    <property type="entry name" value="CE4_CDA_like_2"/>
    <property type="match status" value="1"/>
</dbReference>
<evidence type="ECO:0000259" key="2">
    <source>
        <dbReference type="Pfam" id="PF01522"/>
    </source>
</evidence>
<feature type="domain" description="NodB homology" evidence="2">
    <location>
        <begin position="17"/>
        <end position="147"/>
    </location>
</feature>
<evidence type="ECO:0000313" key="4">
    <source>
        <dbReference type="Proteomes" id="UP000037510"/>
    </source>
</evidence>
<dbReference type="Proteomes" id="UP000037510">
    <property type="component" value="Unassembled WGS sequence"/>
</dbReference>
<dbReference type="InterPro" id="IPR052740">
    <property type="entry name" value="CE4"/>
</dbReference>
<dbReference type="PANTHER" id="PTHR45985">
    <property type="match status" value="1"/>
</dbReference>